<feature type="transmembrane region" description="Helical" evidence="1">
    <location>
        <begin position="88"/>
        <end position="107"/>
    </location>
</feature>
<dbReference type="OrthoDB" id="58903at2759"/>
<evidence type="ECO:0000256" key="1">
    <source>
        <dbReference type="SAM" id="Phobius"/>
    </source>
</evidence>
<evidence type="ECO:0000313" key="2">
    <source>
        <dbReference type="EMBL" id="OQR97437.1"/>
    </source>
</evidence>
<feature type="transmembrane region" description="Helical" evidence="1">
    <location>
        <begin position="55"/>
        <end position="76"/>
    </location>
</feature>
<keyword evidence="1 2" id="KW-0812">Transmembrane</keyword>
<feature type="transmembrane region" description="Helical" evidence="1">
    <location>
        <begin position="153"/>
        <end position="171"/>
    </location>
</feature>
<dbReference type="Proteomes" id="UP000243579">
    <property type="component" value="Unassembled WGS sequence"/>
</dbReference>
<evidence type="ECO:0000313" key="3">
    <source>
        <dbReference type="Proteomes" id="UP000243579"/>
    </source>
</evidence>
<keyword evidence="3" id="KW-1185">Reference proteome</keyword>
<accession>A0A1V9ZHJ8</accession>
<dbReference type="PANTHER" id="PTHR31134">
    <property type="entry name" value="TRANSMEMBRANE PROTEIN 128"/>
    <property type="match status" value="1"/>
</dbReference>
<sequence>MRTRAGSYQRLQVEDDGVVADEAIESLDAEIDELKKRTLAKPVSKAEWLSTKLHAALWVVCAGLVAYFLDVFNVAFGDPRVHRLSFNVGLVCFGINCCITAYLAIWLPYVKKIDLEWSVYCPRMIPTATVAGLGCALGFIFGLWPIWGFFTPGILFVLFLGTLMTAHFLPAL</sequence>
<dbReference type="InterPro" id="IPR033579">
    <property type="entry name" value="TMEM128"/>
</dbReference>
<reference evidence="2 3" key="1">
    <citation type="journal article" date="2014" name="Genome Biol. Evol.">
        <title>The secreted proteins of Achlya hypogyna and Thraustotheca clavata identify the ancestral oomycete secretome and reveal gene acquisitions by horizontal gene transfer.</title>
        <authorList>
            <person name="Misner I."/>
            <person name="Blouin N."/>
            <person name="Leonard G."/>
            <person name="Richards T.A."/>
            <person name="Lane C.E."/>
        </authorList>
    </citation>
    <scope>NUCLEOTIDE SEQUENCE [LARGE SCALE GENOMIC DNA]</scope>
    <source>
        <strain evidence="2 3">ATCC 48635</strain>
    </source>
</reference>
<dbReference type="EMBL" id="JNBR01000108">
    <property type="protein sequence ID" value="OQR97437.1"/>
    <property type="molecule type" value="Genomic_DNA"/>
</dbReference>
<organism evidence="2 3">
    <name type="scientific">Achlya hypogyna</name>
    <name type="common">Oomycete</name>
    <name type="synonym">Protoachlya hypogyna</name>
    <dbReference type="NCBI Taxonomy" id="1202772"/>
    <lineage>
        <taxon>Eukaryota</taxon>
        <taxon>Sar</taxon>
        <taxon>Stramenopiles</taxon>
        <taxon>Oomycota</taxon>
        <taxon>Saprolegniomycetes</taxon>
        <taxon>Saprolegniales</taxon>
        <taxon>Achlyaceae</taxon>
        <taxon>Achlya</taxon>
    </lineage>
</organism>
<feature type="transmembrane region" description="Helical" evidence="1">
    <location>
        <begin position="128"/>
        <end position="147"/>
    </location>
</feature>
<dbReference type="AlphaFoldDB" id="A0A1V9ZHJ8"/>
<keyword evidence="1" id="KW-1133">Transmembrane helix</keyword>
<proteinExistence type="predicted"/>
<comment type="caution">
    <text evidence="2">The sequence shown here is derived from an EMBL/GenBank/DDBJ whole genome shotgun (WGS) entry which is preliminary data.</text>
</comment>
<dbReference type="PANTHER" id="PTHR31134:SF1">
    <property type="entry name" value="TRANSMEMBRANE PROTEIN 128"/>
    <property type="match status" value="1"/>
</dbReference>
<keyword evidence="1" id="KW-0472">Membrane</keyword>
<dbReference type="Pfam" id="PF20479">
    <property type="entry name" value="TMEM128"/>
    <property type="match status" value="1"/>
</dbReference>
<gene>
    <name evidence="2" type="ORF">ACHHYP_11566</name>
</gene>
<protein>
    <submittedName>
        <fullName evidence="2">Transmembrane protein</fullName>
    </submittedName>
</protein>
<name>A0A1V9ZHJ8_ACHHY</name>